<dbReference type="Proteomes" id="UP000887565">
    <property type="component" value="Unplaced"/>
</dbReference>
<evidence type="ECO:0000313" key="1">
    <source>
        <dbReference type="Proteomes" id="UP000887565"/>
    </source>
</evidence>
<sequence>MQRRALSDELQIMTCEAQIRYYETQTQTRINADEPSARNAEQRLNQQFHQSRHTYNQLG</sequence>
<organism evidence="1 2">
    <name type="scientific">Romanomermis culicivorax</name>
    <name type="common">Nematode worm</name>
    <dbReference type="NCBI Taxonomy" id="13658"/>
    <lineage>
        <taxon>Eukaryota</taxon>
        <taxon>Metazoa</taxon>
        <taxon>Ecdysozoa</taxon>
        <taxon>Nematoda</taxon>
        <taxon>Enoplea</taxon>
        <taxon>Dorylaimia</taxon>
        <taxon>Mermithida</taxon>
        <taxon>Mermithoidea</taxon>
        <taxon>Mermithidae</taxon>
        <taxon>Romanomermis</taxon>
    </lineage>
</organism>
<protein>
    <submittedName>
        <fullName evidence="2">Uncharacterized protein</fullName>
    </submittedName>
</protein>
<name>A0A915IJJ8_ROMCU</name>
<dbReference type="WBParaSite" id="nRc.2.0.1.t14034-RA">
    <property type="protein sequence ID" value="nRc.2.0.1.t14034-RA"/>
    <property type="gene ID" value="nRc.2.0.1.g14034"/>
</dbReference>
<reference evidence="2" key="1">
    <citation type="submission" date="2022-11" db="UniProtKB">
        <authorList>
            <consortium name="WormBaseParasite"/>
        </authorList>
    </citation>
    <scope>IDENTIFICATION</scope>
</reference>
<proteinExistence type="predicted"/>
<keyword evidence="1" id="KW-1185">Reference proteome</keyword>
<evidence type="ECO:0000313" key="2">
    <source>
        <dbReference type="WBParaSite" id="nRc.2.0.1.t14034-RA"/>
    </source>
</evidence>
<accession>A0A915IJJ8</accession>
<dbReference type="AlphaFoldDB" id="A0A915IJJ8"/>